<gene>
    <name evidence="2" type="ORF">SNAT2548_LOCUS24085</name>
</gene>
<evidence type="ECO:0000313" key="2">
    <source>
        <dbReference type="EMBL" id="CAE7442877.1"/>
    </source>
</evidence>
<proteinExistence type="predicted"/>
<accession>A0A812RM70</accession>
<feature type="region of interest" description="Disordered" evidence="1">
    <location>
        <begin position="411"/>
        <end position="450"/>
    </location>
</feature>
<evidence type="ECO:0000313" key="3">
    <source>
        <dbReference type="Proteomes" id="UP000604046"/>
    </source>
</evidence>
<dbReference type="Gene3D" id="2.120.10.80">
    <property type="entry name" value="Kelch-type beta propeller"/>
    <property type="match status" value="1"/>
</dbReference>
<dbReference type="SUPFAM" id="SSF117281">
    <property type="entry name" value="Kelch motif"/>
    <property type="match status" value="1"/>
</dbReference>
<dbReference type="Proteomes" id="UP000604046">
    <property type="component" value="Unassembled WGS sequence"/>
</dbReference>
<evidence type="ECO:0000256" key="1">
    <source>
        <dbReference type="SAM" id="MobiDB-lite"/>
    </source>
</evidence>
<dbReference type="EMBL" id="CAJNDS010002345">
    <property type="protein sequence ID" value="CAE7442877.1"/>
    <property type="molecule type" value="Genomic_DNA"/>
</dbReference>
<organism evidence="2 3">
    <name type="scientific">Symbiodinium natans</name>
    <dbReference type="NCBI Taxonomy" id="878477"/>
    <lineage>
        <taxon>Eukaryota</taxon>
        <taxon>Sar</taxon>
        <taxon>Alveolata</taxon>
        <taxon>Dinophyceae</taxon>
        <taxon>Suessiales</taxon>
        <taxon>Symbiodiniaceae</taxon>
        <taxon>Symbiodinium</taxon>
    </lineage>
</organism>
<protein>
    <submittedName>
        <fullName evidence="2">Uncharacterized protein</fullName>
    </submittedName>
</protein>
<sequence length="487" mass="52718">MRIVVNRAVALQPLPGLPIAVHNTDRCQRPVRPEAPTPPEAPVTESAEARWQLLEPAEGAPRPAKRDGHSAVVDAASRRLLVFGGEGGRFNFLNDVWAFGLEAKTWEELGTAGPRPGFGTGAPRRRAFGLEERGGEEAAASLAPGGRFAQELPLPWLRLRDILEDAAEGSTGEENELPPFTATFVLPLGLFAEETYALMDLGRCEYTAKVQQMGEEVPNALIYNEAKLTFLSNSAEAYPSDKKKASFRAAILEAKFRLKSCHSPIRVVTTHLPGKPFGPARREFCKCLKTMLAKDKQPTLLLADLNFPEEGSLLPKRIDSIGIIPEGSKITAGVFRARQDAAGAKPPKPCELAEELLEGCGAAVELLESRLHEELDVKTLAAMPAKDNDASPLAGNAGSALLKAQQPIPKKTEGFRQAQQPIPEETESLRQAQALQTGLRLESEPAGSQETATGNVVIGGWMRLMRLREMARDAALDDVPCADEEHA</sequence>
<name>A0A812RM70_9DINO</name>
<dbReference type="OrthoDB" id="45365at2759"/>
<reference evidence="2" key="1">
    <citation type="submission" date="2021-02" db="EMBL/GenBank/DDBJ databases">
        <authorList>
            <person name="Dougan E. K."/>
            <person name="Rhodes N."/>
            <person name="Thang M."/>
            <person name="Chan C."/>
        </authorList>
    </citation>
    <scope>NUCLEOTIDE SEQUENCE</scope>
</reference>
<keyword evidence="3" id="KW-1185">Reference proteome</keyword>
<dbReference type="InterPro" id="IPR015915">
    <property type="entry name" value="Kelch-typ_b-propeller"/>
</dbReference>
<dbReference type="AlphaFoldDB" id="A0A812RM70"/>
<comment type="caution">
    <text evidence="2">The sequence shown here is derived from an EMBL/GenBank/DDBJ whole genome shotgun (WGS) entry which is preliminary data.</text>
</comment>